<dbReference type="EMBL" id="JAVREJ010000066">
    <property type="protein sequence ID" value="MDT0354045.1"/>
    <property type="molecule type" value="Genomic_DNA"/>
</dbReference>
<dbReference type="RefSeq" id="WP_311560553.1">
    <property type="nucleotide sequence ID" value="NZ_JAVREJ010000066.1"/>
</dbReference>
<protein>
    <submittedName>
        <fullName evidence="3">IS5 family transposase</fullName>
    </submittedName>
</protein>
<feature type="transmembrane region" description="Helical" evidence="1">
    <location>
        <begin position="256"/>
        <end position="275"/>
    </location>
</feature>
<reference evidence="4" key="1">
    <citation type="submission" date="2023-07" db="EMBL/GenBank/DDBJ databases">
        <title>30 novel species of actinomycetes from the DSMZ collection.</title>
        <authorList>
            <person name="Nouioui I."/>
        </authorList>
    </citation>
    <scope>NUCLEOTIDE SEQUENCE [LARGE SCALE GENOMIC DNA]</scope>
    <source>
        <strain evidence="4">DSM 45834</strain>
    </source>
</reference>
<dbReference type="PANTHER" id="PTHR30007:SF0">
    <property type="entry name" value="TRANSPOSASE"/>
    <property type="match status" value="1"/>
</dbReference>
<accession>A0ABU2NJ98</accession>
<organism evidence="3 4">
    <name type="scientific">Pseudonocardia charpentierae</name>
    <dbReference type="NCBI Taxonomy" id="3075545"/>
    <lineage>
        <taxon>Bacteria</taxon>
        <taxon>Bacillati</taxon>
        <taxon>Actinomycetota</taxon>
        <taxon>Actinomycetes</taxon>
        <taxon>Pseudonocardiales</taxon>
        <taxon>Pseudonocardiaceae</taxon>
        <taxon>Pseudonocardia</taxon>
    </lineage>
</organism>
<keyword evidence="1" id="KW-0472">Membrane</keyword>
<evidence type="ECO:0000256" key="1">
    <source>
        <dbReference type="SAM" id="Phobius"/>
    </source>
</evidence>
<sequence>MPLLPASLIEPLWVELAALIGSDERPEFAPTHPWGCHRRRIPDRVVFEHLIGAFVHGSGYERIATPGCSDRTMRRRLHEWADAGHGPALLRICLTAYDQIIGLDLDELAVDGCITKAPCGGEVAGRSPVDRGKQGMKRSAATDGHGIPLHVIAARANAHDSPLLEPTLAGVVEMIGTLPQYRDLHGGDDFPNLHLDRGYDSTKTRDLLDVLGFTPHIAVKGQPAPIQAGSRWPVERTHSWMNGYGKLRRCTDRRKVIVEFWLCLAAAFTVIRRLINRARNRYRWPTRPSTRRLR</sequence>
<dbReference type="Proteomes" id="UP001183202">
    <property type="component" value="Unassembled WGS sequence"/>
</dbReference>
<comment type="caution">
    <text evidence="3">The sequence shown here is derived from an EMBL/GenBank/DDBJ whole genome shotgun (WGS) entry which is preliminary data.</text>
</comment>
<keyword evidence="4" id="KW-1185">Reference proteome</keyword>
<proteinExistence type="predicted"/>
<keyword evidence="1" id="KW-0812">Transmembrane</keyword>
<evidence type="ECO:0000313" key="3">
    <source>
        <dbReference type="EMBL" id="MDT0354045.1"/>
    </source>
</evidence>
<dbReference type="InterPro" id="IPR002559">
    <property type="entry name" value="Transposase_11"/>
</dbReference>
<dbReference type="NCBIfam" id="NF033580">
    <property type="entry name" value="transpos_IS5_3"/>
    <property type="match status" value="1"/>
</dbReference>
<name>A0ABU2NJ98_9PSEU</name>
<evidence type="ECO:0000313" key="4">
    <source>
        <dbReference type="Proteomes" id="UP001183202"/>
    </source>
</evidence>
<keyword evidence="1" id="KW-1133">Transmembrane helix</keyword>
<feature type="domain" description="Transposase IS4-like" evidence="2">
    <location>
        <begin position="123"/>
        <end position="222"/>
    </location>
</feature>
<dbReference type="Pfam" id="PF01609">
    <property type="entry name" value="DDE_Tnp_1"/>
    <property type="match status" value="1"/>
</dbReference>
<dbReference type="PANTHER" id="PTHR30007">
    <property type="entry name" value="PHP DOMAIN PROTEIN"/>
    <property type="match status" value="1"/>
</dbReference>
<gene>
    <name evidence="3" type="ORF">RM445_31680</name>
</gene>
<evidence type="ECO:0000259" key="2">
    <source>
        <dbReference type="Pfam" id="PF01609"/>
    </source>
</evidence>